<accession>A0AAU7VHX4</accession>
<reference evidence="3" key="2">
    <citation type="submission" date="2024-06" db="EMBL/GenBank/DDBJ databases">
        <authorList>
            <person name="Petrova K.O."/>
            <person name="Toshchakov S.V."/>
            <person name="Boltjanskaja Y.V."/>
            <person name="Kevbrin V."/>
        </authorList>
    </citation>
    <scope>NUCLEOTIDE SEQUENCE</scope>
    <source>
        <strain evidence="3">Z-910T</strain>
    </source>
</reference>
<proteinExistence type="predicted"/>
<evidence type="ECO:0000259" key="2">
    <source>
        <dbReference type="Pfam" id="PF19238"/>
    </source>
</evidence>
<name>A0AAU7VHX4_9FIRM</name>
<sequence length="437" mass="49845">MKHKIKDTATNSIAHQLKIKKGDFLVAINDQVPEDIIDYNLLQTEEYISLCIEKSNGEQYIFEIEKEFHEDLGIIFENPVLDKIKSCHNNCVFCFIDQLPLGMRKTLGVKDDDYRISFLYGNYVTLTNLTQQEISRIIKLNLSPLYISIHVSEDETREKLMGTPKAKGITQILNKLSNAGIDFHGQLVLCPGLNDGKHLEKTLTDLEELIPSLLSLSAVPVGLTSHRTSCFPLKKFNKEESKKVIQVIDYYRNRYKRKCGKSIIYAADEFYVNSQTDIPSKEYYEDYPQLENGIGIISLFMEDLKLVKKSLPKVHKKWQLTLVTSKSAYNYVKSLDSTLNRISNVNSQCIMVENSFFGSSITVAGLLTGQDIFNSLKDKISGDIIFIPRSCLKDDNPIFLDGWTLNELEQKLNTKIKAVDQPSEIIEILGGKKWDYQ</sequence>
<dbReference type="InterPro" id="IPR007549">
    <property type="entry name" value="DUF512"/>
</dbReference>
<dbReference type="InterPro" id="IPR013785">
    <property type="entry name" value="Aldolase_TIM"/>
</dbReference>
<dbReference type="AlphaFoldDB" id="A0AAU7VHX4"/>
<dbReference type="InterPro" id="IPR036034">
    <property type="entry name" value="PDZ_sf"/>
</dbReference>
<feature type="domain" description="DUF512" evidence="1">
    <location>
        <begin position="219"/>
        <end position="420"/>
    </location>
</feature>
<evidence type="ECO:0000259" key="1">
    <source>
        <dbReference type="Pfam" id="PF04459"/>
    </source>
</evidence>
<dbReference type="RefSeq" id="WP_350342459.1">
    <property type="nucleotide sequence ID" value="NZ_CP158367.1"/>
</dbReference>
<feature type="domain" description="Putative radical SAM N-terminal" evidence="2">
    <location>
        <begin position="66"/>
        <end position="215"/>
    </location>
</feature>
<dbReference type="SUPFAM" id="SSF50156">
    <property type="entry name" value="PDZ domain-like"/>
    <property type="match status" value="1"/>
</dbReference>
<dbReference type="Gene3D" id="3.20.20.70">
    <property type="entry name" value="Aldolase class I"/>
    <property type="match status" value="1"/>
</dbReference>
<dbReference type="SUPFAM" id="SSF102114">
    <property type="entry name" value="Radical SAM enzymes"/>
    <property type="match status" value="1"/>
</dbReference>
<dbReference type="EMBL" id="CP158367">
    <property type="protein sequence ID" value="XBX73697.1"/>
    <property type="molecule type" value="Genomic_DNA"/>
</dbReference>
<organism evidence="3">
    <name type="scientific">Proteinivorax tanatarense</name>
    <dbReference type="NCBI Taxonomy" id="1260629"/>
    <lineage>
        <taxon>Bacteria</taxon>
        <taxon>Bacillati</taxon>
        <taxon>Bacillota</taxon>
        <taxon>Clostridia</taxon>
        <taxon>Eubacteriales</taxon>
        <taxon>Proteinivoracaceae</taxon>
        <taxon>Proteinivorax</taxon>
    </lineage>
</organism>
<evidence type="ECO:0000313" key="3">
    <source>
        <dbReference type="EMBL" id="XBX73697.1"/>
    </source>
</evidence>
<dbReference type="Pfam" id="PF04459">
    <property type="entry name" value="DUF512"/>
    <property type="match status" value="1"/>
</dbReference>
<reference evidence="3" key="1">
    <citation type="journal article" date="2013" name="Extremophiles">
        <title>Proteinivorax tanatarense gen. nov., sp. nov., an anaerobic, haloalkaliphilic, proteolytic bacterium isolated from a decaying algal bloom, and proposal of Proteinivoraceae fam. nov.</title>
        <authorList>
            <person name="Kevbrin V."/>
            <person name="Boltyanskaya Y."/>
            <person name="Zhilina T."/>
            <person name="Kolganova T."/>
            <person name="Lavrentjeva E."/>
            <person name="Kuznetsov B."/>
        </authorList>
    </citation>
    <scope>NUCLEOTIDE SEQUENCE</scope>
    <source>
        <strain evidence="3">Z-910T</strain>
    </source>
</reference>
<dbReference type="InterPro" id="IPR045375">
    <property type="entry name" value="Put_radical_SAM-like_N"/>
</dbReference>
<gene>
    <name evidence="3" type="ORF">PRVXT_001698</name>
</gene>
<dbReference type="InterPro" id="IPR058240">
    <property type="entry name" value="rSAM_sf"/>
</dbReference>
<dbReference type="Pfam" id="PF19238">
    <property type="entry name" value="Radical_SAM_2"/>
    <property type="match status" value="1"/>
</dbReference>
<protein>
    <submittedName>
        <fullName evidence="3">DUF512 domain-containing protein</fullName>
    </submittedName>
</protein>